<dbReference type="EMBL" id="CATNWA010017246">
    <property type="protein sequence ID" value="CAI9599086.1"/>
    <property type="molecule type" value="Genomic_DNA"/>
</dbReference>
<sequence length="54" mass="6202">MHSPKKKKPLVIHTELSMCSMVTVHSVLSEDKIGGRLKKGRNTEDRIKQSFYTM</sequence>
<comment type="caution">
    <text evidence="1">The sequence shown here is derived from an EMBL/GenBank/DDBJ whole genome shotgun (WGS) entry which is preliminary data.</text>
</comment>
<reference evidence="1" key="1">
    <citation type="submission" date="2023-05" db="EMBL/GenBank/DDBJ databases">
        <authorList>
            <person name="Stuckert A."/>
        </authorList>
    </citation>
    <scope>NUCLEOTIDE SEQUENCE</scope>
</reference>
<organism evidence="1 2">
    <name type="scientific">Staurois parvus</name>
    <dbReference type="NCBI Taxonomy" id="386267"/>
    <lineage>
        <taxon>Eukaryota</taxon>
        <taxon>Metazoa</taxon>
        <taxon>Chordata</taxon>
        <taxon>Craniata</taxon>
        <taxon>Vertebrata</taxon>
        <taxon>Euteleostomi</taxon>
        <taxon>Amphibia</taxon>
        <taxon>Batrachia</taxon>
        <taxon>Anura</taxon>
        <taxon>Neobatrachia</taxon>
        <taxon>Ranoidea</taxon>
        <taxon>Ranidae</taxon>
        <taxon>Staurois</taxon>
    </lineage>
</organism>
<evidence type="ECO:0000313" key="1">
    <source>
        <dbReference type="EMBL" id="CAI9599086.1"/>
    </source>
</evidence>
<protein>
    <submittedName>
        <fullName evidence="1">Uncharacterized protein</fullName>
    </submittedName>
</protein>
<evidence type="ECO:0000313" key="2">
    <source>
        <dbReference type="Proteomes" id="UP001162483"/>
    </source>
</evidence>
<gene>
    <name evidence="1" type="ORF">SPARVUS_LOCUS12540627</name>
</gene>
<accession>A0ABN9FUB8</accession>
<dbReference type="Proteomes" id="UP001162483">
    <property type="component" value="Unassembled WGS sequence"/>
</dbReference>
<proteinExistence type="predicted"/>
<name>A0ABN9FUB8_9NEOB</name>
<keyword evidence="2" id="KW-1185">Reference proteome</keyword>